<evidence type="ECO:0008006" key="3">
    <source>
        <dbReference type="Google" id="ProtNLM"/>
    </source>
</evidence>
<accession>A0ABD1THF7</accession>
<dbReference type="EMBL" id="JBFOLK010000005">
    <property type="protein sequence ID" value="KAL2512174.1"/>
    <property type="molecule type" value="Genomic_DNA"/>
</dbReference>
<keyword evidence="2" id="KW-1185">Reference proteome</keyword>
<name>A0ABD1THF7_9LAMI</name>
<dbReference type="Gene3D" id="2.40.50.140">
    <property type="entry name" value="Nucleic acid-binding proteins"/>
    <property type="match status" value="1"/>
</dbReference>
<dbReference type="AlphaFoldDB" id="A0ABD1THF7"/>
<proteinExistence type="predicted"/>
<dbReference type="SUPFAM" id="SSF50249">
    <property type="entry name" value="Nucleic acid-binding proteins"/>
    <property type="match status" value="1"/>
</dbReference>
<evidence type="ECO:0000313" key="2">
    <source>
        <dbReference type="Proteomes" id="UP001604336"/>
    </source>
</evidence>
<sequence length="309" mass="34229">MEDKYKLIPDVFPADTNWTAKVIVVEKSPARTAQYSPTKYQNITLMDPELEKYMDSKVDISIIGVALDIKPKRLIQTRFGTQSYIQDVVLINERVEQSVDKLDDMVLKKEYLARTPAKLSTPTRDKLTQINNIPGLLAVCDNCNKISNASSGEVYHCIYCKSTRARATPRARIFLQLEDLIGSIEGTMIGDTAEMFLKRSAKRLMKLASSASSLGAINELENVMDDGSDVGFISGCSVDSSANSYFSAPGPITGLQSPDMVKDVKSESHVTVGDEKRAKPAVDKEEVPHLLANKKKTRVIKKTLELEVH</sequence>
<dbReference type="InterPro" id="IPR012340">
    <property type="entry name" value="NA-bd_OB-fold"/>
</dbReference>
<protein>
    <recommendedName>
        <fullName evidence="3">Replication factor A C-terminal domain-containing protein</fullName>
    </recommendedName>
</protein>
<evidence type="ECO:0000313" key="1">
    <source>
        <dbReference type="EMBL" id="KAL2512174.1"/>
    </source>
</evidence>
<comment type="caution">
    <text evidence="1">The sequence shown here is derived from an EMBL/GenBank/DDBJ whole genome shotgun (WGS) entry which is preliminary data.</text>
</comment>
<organism evidence="1 2">
    <name type="scientific">Abeliophyllum distichum</name>
    <dbReference type="NCBI Taxonomy" id="126358"/>
    <lineage>
        <taxon>Eukaryota</taxon>
        <taxon>Viridiplantae</taxon>
        <taxon>Streptophyta</taxon>
        <taxon>Embryophyta</taxon>
        <taxon>Tracheophyta</taxon>
        <taxon>Spermatophyta</taxon>
        <taxon>Magnoliopsida</taxon>
        <taxon>eudicotyledons</taxon>
        <taxon>Gunneridae</taxon>
        <taxon>Pentapetalae</taxon>
        <taxon>asterids</taxon>
        <taxon>lamiids</taxon>
        <taxon>Lamiales</taxon>
        <taxon>Oleaceae</taxon>
        <taxon>Forsythieae</taxon>
        <taxon>Abeliophyllum</taxon>
    </lineage>
</organism>
<gene>
    <name evidence="1" type="ORF">Adt_17774</name>
</gene>
<dbReference type="Proteomes" id="UP001604336">
    <property type="component" value="Unassembled WGS sequence"/>
</dbReference>
<reference evidence="2" key="1">
    <citation type="submission" date="2024-07" db="EMBL/GenBank/DDBJ databases">
        <title>Two chromosome-level genome assemblies of Korean endemic species Abeliophyllum distichum and Forsythia ovata (Oleaceae).</title>
        <authorList>
            <person name="Jang H."/>
        </authorList>
    </citation>
    <scope>NUCLEOTIDE SEQUENCE [LARGE SCALE GENOMIC DNA]</scope>
</reference>